<dbReference type="EMBL" id="MU006781">
    <property type="protein sequence ID" value="KAF2642785.1"/>
    <property type="molecule type" value="Genomic_DNA"/>
</dbReference>
<reference evidence="2" key="1">
    <citation type="journal article" date="2020" name="Stud. Mycol.">
        <title>101 Dothideomycetes genomes: a test case for predicting lifestyles and emergence of pathogens.</title>
        <authorList>
            <person name="Haridas S."/>
            <person name="Albert R."/>
            <person name="Binder M."/>
            <person name="Bloem J."/>
            <person name="Labutti K."/>
            <person name="Salamov A."/>
            <person name="Andreopoulos B."/>
            <person name="Baker S."/>
            <person name="Barry K."/>
            <person name="Bills G."/>
            <person name="Bluhm B."/>
            <person name="Cannon C."/>
            <person name="Castanera R."/>
            <person name="Culley D."/>
            <person name="Daum C."/>
            <person name="Ezra D."/>
            <person name="Gonzalez J."/>
            <person name="Henrissat B."/>
            <person name="Kuo A."/>
            <person name="Liang C."/>
            <person name="Lipzen A."/>
            <person name="Lutzoni F."/>
            <person name="Magnuson J."/>
            <person name="Mondo S."/>
            <person name="Nolan M."/>
            <person name="Ohm R."/>
            <person name="Pangilinan J."/>
            <person name="Park H.-J."/>
            <person name="Ramirez L."/>
            <person name="Alfaro M."/>
            <person name="Sun H."/>
            <person name="Tritt A."/>
            <person name="Yoshinaga Y."/>
            <person name="Zwiers L.-H."/>
            <person name="Turgeon B."/>
            <person name="Goodwin S."/>
            <person name="Spatafora J."/>
            <person name="Crous P."/>
            <person name="Grigoriev I."/>
        </authorList>
    </citation>
    <scope>NUCLEOTIDE SEQUENCE</scope>
    <source>
        <strain evidence="2">CBS 473.64</strain>
    </source>
</reference>
<feature type="transmembrane region" description="Helical" evidence="1">
    <location>
        <begin position="59"/>
        <end position="78"/>
    </location>
</feature>
<organism evidence="2 3">
    <name type="scientific">Massarina eburnea CBS 473.64</name>
    <dbReference type="NCBI Taxonomy" id="1395130"/>
    <lineage>
        <taxon>Eukaryota</taxon>
        <taxon>Fungi</taxon>
        <taxon>Dikarya</taxon>
        <taxon>Ascomycota</taxon>
        <taxon>Pezizomycotina</taxon>
        <taxon>Dothideomycetes</taxon>
        <taxon>Pleosporomycetidae</taxon>
        <taxon>Pleosporales</taxon>
        <taxon>Massarineae</taxon>
        <taxon>Massarinaceae</taxon>
        <taxon>Massarina</taxon>
    </lineage>
</organism>
<accession>A0A6A6S575</accession>
<evidence type="ECO:0000313" key="3">
    <source>
        <dbReference type="Proteomes" id="UP000799753"/>
    </source>
</evidence>
<evidence type="ECO:0000256" key="1">
    <source>
        <dbReference type="SAM" id="Phobius"/>
    </source>
</evidence>
<proteinExistence type="predicted"/>
<keyword evidence="3" id="KW-1185">Reference proteome</keyword>
<sequence>MSDDTHDWQLVGRDIWVRLRVGWLLQSHLWSLLPRWYACVLACLIFLFIDTRLLHPGGWASVCPFLSSVVLSLAAYKLRSTRQFLSMKNLPFMSNVCCAFIKSHSLYVHG</sequence>
<keyword evidence="1" id="KW-0812">Transmembrane</keyword>
<keyword evidence="1" id="KW-1133">Transmembrane helix</keyword>
<feature type="transmembrane region" description="Helical" evidence="1">
    <location>
        <begin position="36"/>
        <end position="53"/>
    </location>
</feature>
<dbReference type="AlphaFoldDB" id="A0A6A6S575"/>
<keyword evidence="1" id="KW-0472">Membrane</keyword>
<protein>
    <submittedName>
        <fullName evidence="2">Uncharacterized protein</fullName>
    </submittedName>
</protein>
<dbReference type="Proteomes" id="UP000799753">
    <property type="component" value="Unassembled WGS sequence"/>
</dbReference>
<name>A0A6A6S575_9PLEO</name>
<gene>
    <name evidence="2" type="ORF">P280DRAFT_274993</name>
</gene>
<evidence type="ECO:0000313" key="2">
    <source>
        <dbReference type="EMBL" id="KAF2642785.1"/>
    </source>
</evidence>